<evidence type="ECO:0000313" key="2">
    <source>
        <dbReference type="Proteomes" id="UP001066276"/>
    </source>
</evidence>
<evidence type="ECO:0000313" key="1">
    <source>
        <dbReference type="EMBL" id="KAJ1102505.1"/>
    </source>
</evidence>
<dbReference type="Proteomes" id="UP001066276">
    <property type="component" value="Chromosome 10"/>
</dbReference>
<protein>
    <submittedName>
        <fullName evidence="1">Uncharacterized protein</fullName>
    </submittedName>
</protein>
<sequence length="128" mass="14453">MIAFCFPLVDKAKRGAQTRRMVEAPTSDSTTADLLVLTEQPQAEKKVRRSGRQNVLEGHKRAVTEGRSTHSASPLPSVALVNLWPRPSATLDIHRHLVDALHHRKRNVCPIVQLSIYQHRHKLSRLSQ</sequence>
<name>A0AAV7MIA8_PLEWA</name>
<accession>A0AAV7MIA8</accession>
<dbReference type="EMBL" id="JANPWB010000014">
    <property type="protein sequence ID" value="KAJ1102505.1"/>
    <property type="molecule type" value="Genomic_DNA"/>
</dbReference>
<dbReference type="AlphaFoldDB" id="A0AAV7MIA8"/>
<comment type="caution">
    <text evidence="1">The sequence shown here is derived from an EMBL/GenBank/DDBJ whole genome shotgun (WGS) entry which is preliminary data.</text>
</comment>
<reference evidence="1" key="1">
    <citation type="journal article" date="2022" name="bioRxiv">
        <title>Sequencing and chromosome-scale assembly of the giantPleurodeles waltlgenome.</title>
        <authorList>
            <person name="Brown T."/>
            <person name="Elewa A."/>
            <person name="Iarovenko S."/>
            <person name="Subramanian E."/>
            <person name="Araus A.J."/>
            <person name="Petzold A."/>
            <person name="Susuki M."/>
            <person name="Suzuki K.-i.T."/>
            <person name="Hayashi T."/>
            <person name="Toyoda A."/>
            <person name="Oliveira C."/>
            <person name="Osipova E."/>
            <person name="Leigh N.D."/>
            <person name="Simon A."/>
            <person name="Yun M.H."/>
        </authorList>
    </citation>
    <scope>NUCLEOTIDE SEQUENCE</scope>
    <source>
        <strain evidence="1">20211129_DDA</strain>
        <tissue evidence="1">Liver</tissue>
    </source>
</reference>
<proteinExistence type="predicted"/>
<gene>
    <name evidence="1" type="ORF">NDU88_007551</name>
</gene>
<keyword evidence="2" id="KW-1185">Reference proteome</keyword>
<organism evidence="1 2">
    <name type="scientific">Pleurodeles waltl</name>
    <name type="common">Iberian ribbed newt</name>
    <dbReference type="NCBI Taxonomy" id="8319"/>
    <lineage>
        <taxon>Eukaryota</taxon>
        <taxon>Metazoa</taxon>
        <taxon>Chordata</taxon>
        <taxon>Craniata</taxon>
        <taxon>Vertebrata</taxon>
        <taxon>Euteleostomi</taxon>
        <taxon>Amphibia</taxon>
        <taxon>Batrachia</taxon>
        <taxon>Caudata</taxon>
        <taxon>Salamandroidea</taxon>
        <taxon>Salamandridae</taxon>
        <taxon>Pleurodelinae</taxon>
        <taxon>Pleurodeles</taxon>
    </lineage>
</organism>